<keyword evidence="3" id="KW-1185">Reference proteome</keyword>
<gene>
    <name evidence="2" type="ORF">CKO42_04480</name>
</gene>
<protein>
    <submittedName>
        <fullName evidence="2">General secretion pathway protein GspJ</fullName>
    </submittedName>
</protein>
<dbReference type="EMBL" id="NRRY01000004">
    <property type="protein sequence ID" value="MBK1617721.1"/>
    <property type="molecule type" value="Genomic_DNA"/>
</dbReference>
<keyword evidence="1" id="KW-0812">Transmembrane</keyword>
<dbReference type="PROSITE" id="PS00409">
    <property type="entry name" value="PROKAR_NTER_METHYL"/>
    <property type="match status" value="1"/>
</dbReference>
<organism evidence="2 3">
    <name type="scientific">Lamprobacter modestohalophilus</name>
    <dbReference type="NCBI Taxonomy" id="1064514"/>
    <lineage>
        <taxon>Bacteria</taxon>
        <taxon>Pseudomonadati</taxon>
        <taxon>Pseudomonadota</taxon>
        <taxon>Gammaproteobacteria</taxon>
        <taxon>Chromatiales</taxon>
        <taxon>Chromatiaceae</taxon>
        <taxon>Lamprobacter</taxon>
    </lineage>
</organism>
<dbReference type="InterPro" id="IPR012902">
    <property type="entry name" value="N_methyl_site"/>
</dbReference>
<keyword evidence="1" id="KW-1133">Transmembrane helix</keyword>
<evidence type="ECO:0000313" key="3">
    <source>
        <dbReference type="Proteomes" id="UP001138768"/>
    </source>
</evidence>
<dbReference type="Proteomes" id="UP001138768">
    <property type="component" value="Unassembled WGS sequence"/>
</dbReference>
<dbReference type="InterPro" id="IPR045584">
    <property type="entry name" value="Pilin-like"/>
</dbReference>
<dbReference type="SUPFAM" id="SSF54523">
    <property type="entry name" value="Pili subunits"/>
    <property type="match status" value="2"/>
</dbReference>
<evidence type="ECO:0000313" key="2">
    <source>
        <dbReference type="EMBL" id="MBK1617721.1"/>
    </source>
</evidence>
<evidence type="ECO:0000256" key="1">
    <source>
        <dbReference type="SAM" id="Phobius"/>
    </source>
</evidence>
<dbReference type="RefSeq" id="WP_200239831.1">
    <property type="nucleotide sequence ID" value="NZ_JAXUFI010000031.1"/>
</dbReference>
<sequence length="236" mass="26164">MIGSDRSRGFTLVELLIALSLIGIITLLLFSGLRLGSRSWEAVDSVSERVADLRIARNFIERALRQTRAQAVVFDGVEVPVFAGDAEALEWVAPLSAHVGIPGLYVLRLTLEEAGEYPRLVLTRWLFHPEILEGTDEIPAWEPLMDQAGLAGDLGPFDRDLAAGAYGRTVLLPQVARLQLEYFGQQTGFGREWSDEWIEQRELPEAVRLSLSTPSQDWPAAMIRLPGPDVIVDQGF</sequence>
<feature type="transmembrane region" description="Helical" evidence="1">
    <location>
        <begin position="12"/>
        <end position="33"/>
    </location>
</feature>
<proteinExistence type="predicted"/>
<accession>A0A9X0W6G9</accession>
<name>A0A9X0W6G9_9GAMM</name>
<keyword evidence="1" id="KW-0472">Membrane</keyword>
<dbReference type="Pfam" id="PF07963">
    <property type="entry name" value="N_methyl"/>
    <property type="match status" value="1"/>
</dbReference>
<reference evidence="2 3" key="1">
    <citation type="journal article" date="2020" name="Microorganisms">
        <title>Osmotic Adaptation and Compatible Solute Biosynthesis of Phototrophic Bacteria as Revealed from Genome Analyses.</title>
        <authorList>
            <person name="Imhoff J.F."/>
            <person name="Rahn T."/>
            <person name="Kunzel S."/>
            <person name="Keller A."/>
            <person name="Neulinger S.C."/>
        </authorList>
    </citation>
    <scope>NUCLEOTIDE SEQUENCE [LARGE SCALE GENOMIC DNA]</scope>
    <source>
        <strain evidence="2 3">DSM 25653</strain>
    </source>
</reference>
<comment type="caution">
    <text evidence="2">The sequence shown here is derived from an EMBL/GenBank/DDBJ whole genome shotgun (WGS) entry which is preliminary data.</text>
</comment>
<dbReference type="AlphaFoldDB" id="A0A9X0W6G9"/>
<dbReference type="NCBIfam" id="TIGR02532">
    <property type="entry name" value="IV_pilin_GFxxxE"/>
    <property type="match status" value="1"/>
</dbReference>